<dbReference type="OrthoDB" id="10221010at2759"/>
<name>A0A7D9I4C6_PARCT</name>
<dbReference type="Proteomes" id="UP001152795">
    <property type="component" value="Unassembled WGS sequence"/>
</dbReference>
<feature type="coiled-coil region" evidence="1">
    <location>
        <begin position="30"/>
        <end position="59"/>
    </location>
</feature>
<feature type="transmembrane region" description="Helical" evidence="3">
    <location>
        <begin position="124"/>
        <end position="153"/>
    </location>
</feature>
<evidence type="ECO:0000256" key="1">
    <source>
        <dbReference type="SAM" id="Coils"/>
    </source>
</evidence>
<keyword evidence="3" id="KW-0812">Transmembrane</keyword>
<keyword evidence="5" id="KW-1185">Reference proteome</keyword>
<evidence type="ECO:0000256" key="3">
    <source>
        <dbReference type="SAM" id="Phobius"/>
    </source>
</evidence>
<sequence>MSEENPSTVTNPVKTHVKDPKKVEAGRRLAKISQEAKARKRAQLEAIKEEQNVLDVENKCEGSAITLERVGMVNTMTDIKKEVINELYDATLLTTGVVGVSYLARKVAGKSLGAPMTLEGAAKLTVAVAGSAFAMGFGGLFNAVAFAGAGFLFSKLNGQGHKEEVKRHNQALEKLAKAKEKFYESEVKRRNDEARRRAETLDANKDIEETNRALEDLRNFTRLMDDSASRQKPKLKDYYHPSDEMKTYAMMTMGVLGVGSAYGLTRIF</sequence>
<feature type="coiled-coil region" evidence="1">
    <location>
        <begin position="161"/>
        <end position="217"/>
    </location>
</feature>
<protein>
    <submittedName>
        <fullName evidence="4">Uncharacterized protein</fullName>
    </submittedName>
</protein>
<feature type="compositionally biased region" description="Polar residues" evidence="2">
    <location>
        <begin position="1"/>
        <end position="13"/>
    </location>
</feature>
<keyword evidence="3" id="KW-0472">Membrane</keyword>
<evidence type="ECO:0000313" key="4">
    <source>
        <dbReference type="EMBL" id="CAB3996843.1"/>
    </source>
</evidence>
<evidence type="ECO:0000256" key="2">
    <source>
        <dbReference type="SAM" id="MobiDB-lite"/>
    </source>
</evidence>
<keyword evidence="3" id="KW-1133">Transmembrane helix</keyword>
<organism evidence="4 5">
    <name type="scientific">Paramuricea clavata</name>
    <name type="common">Red gorgonian</name>
    <name type="synonym">Violescent sea-whip</name>
    <dbReference type="NCBI Taxonomy" id="317549"/>
    <lineage>
        <taxon>Eukaryota</taxon>
        <taxon>Metazoa</taxon>
        <taxon>Cnidaria</taxon>
        <taxon>Anthozoa</taxon>
        <taxon>Octocorallia</taxon>
        <taxon>Malacalcyonacea</taxon>
        <taxon>Plexauridae</taxon>
        <taxon>Paramuricea</taxon>
    </lineage>
</organism>
<comment type="caution">
    <text evidence="4">The sequence shown here is derived from an EMBL/GenBank/DDBJ whole genome shotgun (WGS) entry which is preliminary data.</text>
</comment>
<evidence type="ECO:0000313" key="5">
    <source>
        <dbReference type="Proteomes" id="UP001152795"/>
    </source>
</evidence>
<proteinExistence type="predicted"/>
<reference evidence="4" key="1">
    <citation type="submission" date="2020-04" db="EMBL/GenBank/DDBJ databases">
        <authorList>
            <person name="Alioto T."/>
            <person name="Alioto T."/>
            <person name="Gomez Garrido J."/>
        </authorList>
    </citation>
    <scope>NUCLEOTIDE SEQUENCE</scope>
    <source>
        <strain evidence="4">A484AB</strain>
    </source>
</reference>
<dbReference type="EMBL" id="CACRXK020002959">
    <property type="protein sequence ID" value="CAB3996843.1"/>
    <property type="molecule type" value="Genomic_DNA"/>
</dbReference>
<feature type="compositionally biased region" description="Basic and acidic residues" evidence="2">
    <location>
        <begin position="16"/>
        <end position="25"/>
    </location>
</feature>
<accession>A0A7D9I4C6</accession>
<dbReference type="AlphaFoldDB" id="A0A7D9I4C6"/>
<feature type="region of interest" description="Disordered" evidence="2">
    <location>
        <begin position="1"/>
        <end position="25"/>
    </location>
</feature>
<keyword evidence="1" id="KW-0175">Coiled coil</keyword>
<gene>
    <name evidence="4" type="ORF">PACLA_8A031245</name>
</gene>